<dbReference type="InterPro" id="IPR016482">
    <property type="entry name" value="SecG/Sec61-beta/Sbh"/>
</dbReference>
<dbReference type="InterPro" id="IPR030671">
    <property type="entry name" value="Sec61-beta/Sbh"/>
</dbReference>
<evidence type="ECO:0000256" key="2">
    <source>
        <dbReference type="ARBA" id="ARBA00006103"/>
    </source>
</evidence>
<keyword evidence="3" id="KW-0813">Transport</keyword>
<evidence type="ECO:0000256" key="6">
    <source>
        <dbReference type="ARBA" id="ARBA00022927"/>
    </source>
</evidence>
<feature type="compositionally biased region" description="Polar residues" evidence="10">
    <location>
        <begin position="22"/>
        <end position="33"/>
    </location>
</feature>
<dbReference type="GO" id="GO:0006886">
    <property type="term" value="P:intracellular protein transport"/>
    <property type="evidence" value="ECO:0007669"/>
    <property type="project" value="InterPro"/>
</dbReference>
<organism evidence="12 13">
    <name type="scientific">Paramecium primaurelia</name>
    <dbReference type="NCBI Taxonomy" id="5886"/>
    <lineage>
        <taxon>Eukaryota</taxon>
        <taxon>Sar</taxon>
        <taxon>Alveolata</taxon>
        <taxon>Ciliophora</taxon>
        <taxon>Intramacronucleata</taxon>
        <taxon>Oligohymenophorea</taxon>
        <taxon>Peniculida</taxon>
        <taxon>Parameciidae</taxon>
        <taxon>Paramecium</taxon>
    </lineage>
</organism>
<name>A0A8S1KTT2_PARPR</name>
<proteinExistence type="inferred from homology"/>
<comment type="subcellular location">
    <subcellularLocation>
        <location evidence="1">Endoplasmic reticulum membrane</location>
        <topology evidence="1">Single-pass membrane protein</topology>
    </subcellularLocation>
</comment>
<evidence type="ECO:0000256" key="3">
    <source>
        <dbReference type="ARBA" id="ARBA00022448"/>
    </source>
</evidence>
<evidence type="ECO:0000256" key="9">
    <source>
        <dbReference type="ARBA" id="ARBA00023136"/>
    </source>
</evidence>
<keyword evidence="4 11" id="KW-0812">Transmembrane</keyword>
<dbReference type="OMA" id="VLLHIYG"/>
<keyword evidence="5" id="KW-0256">Endoplasmic reticulum</keyword>
<evidence type="ECO:0000256" key="7">
    <source>
        <dbReference type="ARBA" id="ARBA00022989"/>
    </source>
</evidence>
<evidence type="ECO:0000256" key="10">
    <source>
        <dbReference type="SAM" id="MobiDB-lite"/>
    </source>
</evidence>
<feature type="region of interest" description="Disordered" evidence="10">
    <location>
        <begin position="1"/>
        <end position="33"/>
    </location>
</feature>
<evidence type="ECO:0000313" key="12">
    <source>
        <dbReference type="EMBL" id="CAD8058920.1"/>
    </source>
</evidence>
<dbReference type="AlphaFoldDB" id="A0A8S1KTT2"/>
<keyword evidence="8" id="KW-0811">Translocation</keyword>
<evidence type="ECO:0008006" key="14">
    <source>
        <dbReference type="Google" id="ProtNLM"/>
    </source>
</evidence>
<reference evidence="12" key="1">
    <citation type="submission" date="2021-01" db="EMBL/GenBank/DDBJ databases">
        <authorList>
            <consortium name="Genoscope - CEA"/>
            <person name="William W."/>
        </authorList>
    </citation>
    <scope>NUCLEOTIDE SEQUENCE</scope>
</reference>
<evidence type="ECO:0000313" key="13">
    <source>
        <dbReference type="Proteomes" id="UP000688137"/>
    </source>
</evidence>
<dbReference type="Pfam" id="PF03911">
    <property type="entry name" value="Sec61_beta"/>
    <property type="match status" value="1"/>
</dbReference>
<comment type="caution">
    <text evidence="12">The sequence shown here is derived from an EMBL/GenBank/DDBJ whole genome shotgun (WGS) entry which is preliminary data.</text>
</comment>
<feature type="compositionally biased region" description="Basic and acidic residues" evidence="10">
    <location>
        <begin position="1"/>
        <end position="13"/>
    </location>
</feature>
<dbReference type="EMBL" id="CAJJDM010000027">
    <property type="protein sequence ID" value="CAD8058920.1"/>
    <property type="molecule type" value="Genomic_DNA"/>
</dbReference>
<keyword evidence="6" id="KW-0653">Protein transport</keyword>
<gene>
    <name evidence="12" type="ORF">PPRIM_AZ9-3.1.T0280100</name>
</gene>
<evidence type="ECO:0000256" key="1">
    <source>
        <dbReference type="ARBA" id="ARBA00004389"/>
    </source>
</evidence>
<comment type="similarity">
    <text evidence="2">Belongs to the SEC61-beta family.</text>
</comment>
<sequence>MSEKAQLAKDAIKRRQGGGKSPSKTTENGGQSGLNFYSGDVSSLKVQPNTVLIISLVYLGIVVLLHIFSKLRSGGAEAAPEGQ</sequence>
<dbReference type="GO" id="GO:0005784">
    <property type="term" value="C:Sec61 translocon complex"/>
    <property type="evidence" value="ECO:0007669"/>
    <property type="project" value="InterPro"/>
</dbReference>
<keyword evidence="7 11" id="KW-1133">Transmembrane helix</keyword>
<keyword evidence="9 11" id="KW-0472">Membrane</keyword>
<dbReference type="PANTHER" id="PTHR13509">
    <property type="entry name" value="SEC61 SUBUNIT BETA"/>
    <property type="match status" value="1"/>
</dbReference>
<protein>
    <recommendedName>
        <fullName evidence="14">Protein transport protein Sec61 subunit beta</fullName>
    </recommendedName>
</protein>
<accession>A0A8S1KTT2</accession>
<keyword evidence="13" id="KW-1185">Reference proteome</keyword>
<evidence type="ECO:0000256" key="11">
    <source>
        <dbReference type="SAM" id="Phobius"/>
    </source>
</evidence>
<evidence type="ECO:0000256" key="5">
    <source>
        <dbReference type="ARBA" id="ARBA00022824"/>
    </source>
</evidence>
<feature type="transmembrane region" description="Helical" evidence="11">
    <location>
        <begin position="50"/>
        <end position="68"/>
    </location>
</feature>
<dbReference type="Proteomes" id="UP000688137">
    <property type="component" value="Unassembled WGS sequence"/>
</dbReference>
<evidence type="ECO:0000256" key="4">
    <source>
        <dbReference type="ARBA" id="ARBA00022692"/>
    </source>
</evidence>
<evidence type="ECO:0000256" key="8">
    <source>
        <dbReference type="ARBA" id="ARBA00023010"/>
    </source>
</evidence>